<dbReference type="GO" id="GO:0005509">
    <property type="term" value="F:calcium ion binding"/>
    <property type="evidence" value="ECO:0007669"/>
    <property type="project" value="InterPro"/>
</dbReference>
<dbReference type="InterPro" id="IPR001343">
    <property type="entry name" value="Hemolysn_Ca-bd"/>
</dbReference>
<dbReference type="InterPro" id="IPR011049">
    <property type="entry name" value="Serralysin-like_metalloprot_C"/>
</dbReference>
<dbReference type="InterPro" id="IPR013858">
    <property type="entry name" value="Peptidase_M10B_C"/>
</dbReference>
<evidence type="ECO:0000256" key="4">
    <source>
        <dbReference type="ARBA" id="ARBA00022737"/>
    </source>
</evidence>
<dbReference type="InterPro" id="IPR002126">
    <property type="entry name" value="Cadherin-like_dom"/>
</dbReference>
<comment type="caution">
    <text evidence="7">The sequence shown here is derived from an EMBL/GenBank/DDBJ whole genome shotgun (WGS) entry which is preliminary data.</text>
</comment>
<dbReference type="Gene3D" id="2.60.40.60">
    <property type="entry name" value="Cadherins"/>
    <property type="match status" value="1"/>
</dbReference>
<feature type="compositionally biased region" description="Polar residues" evidence="5">
    <location>
        <begin position="914"/>
        <end position="923"/>
    </location>
</feature>
<feature type="domain" description="Cadherin" evidence="6">
    <location>
        <begin position="171"/>
        <end position="272"/>
    </location>
</feature>
<dbReference type="EMBL" id="QFYQ01000001">
    <property type="protein sequence ID" value="RAK54420.1"/>
    <property type="molecule type" value="Genomic_DNA"/>
</dbReference>
<dbReference type="RefSeq" id="WP_111528171.1">
    <property type="nucleotide sequence ID" value="NZ_JBHRSG010000004.1"/>
</dbReference>
<dbReference type="PANTHER" id="PTHR38340:SF1">
    <property type="entry name" value="S-LAYER PROTEIN"/>
    <property type="match status" value="1"/>
</dbReference>
<dbReference type="Pfam" id="PF00028">
    <property type="entry name" value="Cadherin"/>
    <property type="match status" value="1"/>
</dbReference>
<dbReference type="GO" id="GO:0007156">
    <property type="term" value="P:homophilic cell adhesion via plasma membrane adhesion molecules"/>
    <property type="evidence" value="ECO:0007669"/>
    <property type="project" value="InterPro"/>
</dbReference>
<keyword evidence="3" id="KW-0964">Secreted</keyword>
<dbReference type="Gene3D" id="2.150.10.10">
    <property type="entry name" value="Serralysin-like metalloprotease, C-terminal"/>
    <property type="match status" value="2"/>
</dbReference>
<keyword evidence="4" id="KW-0677">Repeat</keyword>
<dbReference type="InterPro" id="IPR018511">
    <property type="entry name" value="Hemolysin-typ_Ca-bd_CS"/>
</dbReference>
<evidence type="ECO:0000256" key="5">
    <source>
        <dbReference type="SAM" id="MobiDB-lite"/>
    </source>
</evidence>
<dbReference type="Proteomes" id="UP000249254">
    <property type="component" value="Unassembled WGS sequence"/>
</dbReference>
<comment type="cofactor">
    <cofactor evidence="1">
        <name>Ca(2+)</name>
        <dbReference type="ChEBI" id="CHEBI:29108"/>
    </cofactor>
</comment>
<reference evidence="8" key="1">
    <citation type="submission" date="2018-05" db="EMBL/GenBank/DDBJ databases">
        <authorList>
            <person name="Li X."/>
        </authorList>
    </citation>
    <scope>NUCLEOTIDE SEQUENCE [LARGE SCALE GENOMIC DNA]</scope>
    <source>
        <strain evidence="8">LX32</strain>
    </source>
</reference>
<name>A0A328AI29_9CAUL</name>
<evidence type="ECO:0000256" key="2">
    <source>
        <dbReference type="ARBA" id="ARBA00004613"/>
    </source>
</evidence>
<comment type="subcellular location">
    <subcellularLocation>
        <location evidence="2">Secreted</location>
    </subcellularLocation>
</comment>
<dbReference type="SMART" id="SM00112">
    <property type="entry name" value="CA"/>
    <property type="match status" value="1"/>
</dbReference>
<dbReference type="PANTHER" id="PTHR38340">
    <property type="entry name" value="S-LAYER PROTEIN"/>
    <property type="match status" value="1"/>
</dbReference>
<dbReference type="Pfam" id="PF17803">
    <property type="entry name" value="Cadherin_4"/>
    <property type="match status" value="3"/>
</dbReference>
<evidence type="ECO:0000259" key="6">
    <source>
        <dbReference type="PROSITE" id="PS50268"/>
    </source>
</evidence>
<evidence type="ECO:0000256" key="1">
    <source>
        <dbReference type="ARBA" id="ARBA00001913"/>
    </source>
</evidence>
<dbReference type="OrthoDB" id="7202227at2"/>
<dbReference type="Pfam" id="PF00353">
    <property type="entry name" value="HemolysinCabind"/>
    <property type="match status" value="3"/>
</dbReference>
<evidence type="ECO:0000256" key="3">
    <source>
        <dbReference type="ARBA" id="ARBA00022525"/>
    </source>
</evidence>
<organism evidence="7 8">
    <name type="scientific">Phenylobacterium soli</name>
    <dbReference type="NCBI Taxonomy" id="2170551"/>
    <lineage>
        <taxon>Bacteria</taxon>
        <taxon>Pseudomonadati</taxon>
        <taxon>Pseudomonadota</taxon>
        <taxon>Alphaproteobacteria</taxon>
        <taxon>Caulobacterales</taxon>
        <taxon>Caulobacteraceae</taxon>
        <taxon>Phenylobacterium</taxon>
    </lineage>
</organism>
<dbReference type="CDD" id="cd11304">
    <property type="entry name" value="Cadherin_repeat"/>
    <property type="match status" value="1"/>
</dbReference>
<sequence>MPTILGTNGADTLNGLSGDNLIQGGDGADKLNGGAGRDTLDGGLGADTLSGNSGDDVMVYDASASGLSTIAPGAGAGADVVDGGSGIDSLKLVLTYNQWISGSVQADLSAFLAFLNANTNVHTQEATNAIFTFSQSGWNLQASKIETLQVFVGNVQVAALDQAPVITSNGGQDTGTASVFENSTAVGTVQASDPDAVSVLSYSIVGGADAAKFSINATTGALAFVSAPDFEHPTASGGGNAYSVWVQASDGLLTDVQKLTVNVQNVNEAPAGTNGSGTVLEDGTYTFAASDFGFTDPNDSPANSLMAVKITTLPGAGSLQLNGVAVTAGQTIQAADIGNLTFTPAANANGTGYANLTFQVQDDGGTANGGVDLDPTANTFTFNVTPVNDAPAGTNGSGTVLEDGTYTFAASDFGFTDPNDSPANSLMAVKITTLPGAGSLQLNGVAVTAGQTIQAADISHLTFTPAANANGTGYASLTFQVQDDGGTANGGVDLDPTANTFTFNVTPVNDAPAGTNGSGTVLEDGTYTFAASDFGFTDPNDSPANSLMAVKITTLPGAGSLQLNGVAVTAGQTIQAADIGNLTFTPAANANGTGYANLTFQVQDDGGTANGGVDLDPTANTFTFNVTPVNDAPVNTVPSAQTVTAGSAAAISGLSVADVDDADNAIAGDETVQVSLAVGHGALNLSTTTGLTGDTDGSDGQLAITGTLAQVNAALASLSYTANSAYAGADTLSVTTSDLGHFGTGGAQSDSDTVALTVLSGNHAPVANNDAIIVSTNTGFTMPVGWLLANDTDADADTLAVTAANVTAANGWTISPVTSGGVVTGFTVNSPGTNSTTATLDYTLSDGHTTTTGHVTLTTTDTKITGGADTVDLHAQTYDFSYIDANQGNDAETGSTVVPAGDVLLGNSGDDNLAGNSGSDTLNGGTGADTLNGGSGADLFVYGATGESQVPGRNTSTDVISDFTHGVDRIDLSAIDADTGLAGNQAFAFAGATPTAHAIWWTETGGNTLVLADVNGDTTADMEIILTGVGKGLTAADFVL</sequence>
<dbReference type="PROSITE" id="PS50268">
    <property type="entry name" value="CADHERIN_2"/>
    <property type="match status" value="1"/>
</dbReference>
<dbReference type="InterPro" id="IPR040853">
    <property type="entry name" value="RapA2_cadherin-like"/>
</dbReference>
<keyword evidence="8" id="KW-1185">Reference proteome</keyword>
<dbReference type="GO" id="GO:0016020">
    <property type="term" value="C:membrane"/>
    <property type="evidence" value="ECO:0007669"/>
    <property type="project" value="InterPro"/>
</dbReference>
<feature type="region of interest" description="Disordered" evidence="5">
    <location>
        <begin position="908"/>
        <end position="928"/>
    </location>
</feature>
<protein>
    <recommendedName>
        <fullName evidence="6">Cadherin domain-containing protein</fullName>
    </recommendedName>
</protein>
<proteinExistence type="predicted"/>
<dbReference type="Pfam" id="PF08548">
    <property type="entry name" value="Peptidase_M10_C"/>
    <property type="match status" value="1"/>
</dbReference>
<gene>
    <name evidence="7" type="ORF">DJ017_07730</name>
</gene>
<dbReference type="GO" id="GO:0005615">
    <property type="term" value="C:extracellular space"/>
    <property type="evidence" value="ECO:0007669"/>
    <property type="project" value="InterPro"/>
</dbReference>
<evidence type="ECO:0000313" key="7">
    <source>
        <dbReference type="EMBL" id="RAK54420.1"/>
    </source>
</evidence>
<dbReference type="AlphaFoldDB" id="A0A328AI29"/>
<dbReference type="PROSITE" id="PS00330">
    <property type="entry name" value="HEMOLYSIN_CALCIUM"/>
    <property type="match status" value="3"/>
</dbReference>
<dbReference type="SUPFAM" id="SSF51120">
    <property type="entry name" value="beta-Roll"/>
    <property type="match status" value="1"/>
</dbReference>
<dbReference type="PRINTS" id="PR00313">
    <property type="entry name" value="CABNDNGRPT"/>
</dbReference>
<evidence type="ECO:0000313" key="8">
    <source>
        <dbReference type="Proteomes" id="UP000249254"/>
    </source>
</evidence>
<accession>A0A328AI29</accession>
<dbReference type="InterPro" id="IPR015919">
    <property type="entry name" value="Cadherin-like_sf"/>
</dbReference>
<dbReference type="InterPro" id="IPR050557">
    <property type="entry name" value="RTX_toxin/Mannuronan_C5-epim"/>
</dbReference>
<dbReference type="SUPFAM" id="SSF49313">
    <property type="entry name" value="Cadherin-like"/>
    <property type="match status" value="1"/>
</dbReference>